<dbReference type="PATRIC" id="fig|2234.7.peg.707"/>
<dbReference type="Gene3D" id="3.40.50.300">
    <property type="entry name" value="P-loop containing nucleotide triphosphate hydrolases"/>
    <property type="match status" value="1"/>
</dbReference>
<dbReference type="Proteomes" id="UP000054015">
    <property type="component" value="Unassembled WGS sequence"/>
</dbReference>
<dbReference type="InterPro" id="IPR052934">
    <property type="entry name" value="Methyl-DNA_Rec/Restrict_Enz"/>
</dbReference>
<dbReference type="AlphaFoldDB" id="A0A117KV71"/>
<dbReference type="PANTHER" id="PTHR37291">
    <property type="entry name" value="5-METHYLCYTOSINE-SPECIFIC RESTRICTION ENZYME B"/>
    <property type="match status" value="1"/>
</dbReference>
<dbReference type="PANTHER" id="PTHR37291:SF1">
    <property type="entry name" value="TYPE IV METHYL-DIRECTED RESTRICTION ENZYME ECOKMCRB SUBUNIT"/>
    <property type="match status" value="1"/>
</dbReference>
<dbReference type="GO" id="GO:0005524">
    <property type="term" value="F:ATP binding"/>
    <property type="evidence" value="ECO:0007669"/>
    <property type="project" value="InterPro"/>
</dbReference>
<reference evidence="3" key="1">
    <citation type="journal article" date="2015" name="MBio">
        <title>Genome-Resolved Metagenomic Analysis Reveals Roles for Candidate Phyla and Other Microbial Community Members in Biogeochemical Transformations in Oil Reservoirs.</title>
        <authorList>
            <person name="Hu P."/>
            <person name="Tom L."/>
            <person name="Singh A."/>
            <person name="Thomas B.C."/>
            <person name="Baker B.J."/>
            <person name="Piceno Y.M."/>
            <person name="Andersen G.L."/>
            <person name="Banfield J.F."/>
        </authorList>
    </citation>
    <scope>NUCLEOTIDE SEQUENCE [LARGE SCALE GENOMIC DNA]</scope>
</reference>
<feature type="domain" description="AAA+ ATPase" evidence="1">
    <location>
        <begin position="414"/>
        <end position="649"/>
    </location>
</feature>
<organism evidence="2 3">
    <name type="scientific">Archaeoglobus fulgidus</name>
    <dbReference type="NCBI Taxonomy" id="2234"/>
    <lineage>
        <taxon>Archaea</taxon>
        <taxon>Methanobacteriati</taxon>
        <taxon>Methanobacteriota</taxon>
        <taxon>Archaeoglobi</taxon>
        <taxon>Archaeoglobales</taxon>
        <taxon>Archaeoglobaceae</taxon>
        <taxon>Archaeoglobus</taxon>
    </lineage>
</organism>
<comment type="caution">
    <text evidence="2">The sequence shown here is derived from an EMBL/GenBank/DDBJ whole genome shotgun (WGS) entry which is preliminary data.</text>
</comment>
<protein>
    <submittedName>
        <fullName evidence="2">ATPase associated with various cellular activities AAA_5</fullName>
    </submittedName>
</protein>
<proteinExistence type="predicted"/>
<gene>
    <name evidence="2" type="ORF">XD48_0068</name>
</gene>
<dbReference type="InterPro" id="IPR027417">
    <property type="entry name" value="P-loop_NTPase"/>
</dbReference>
<dbReference type="GO" id="GO:0016887">
    <property type="term" value="F:ATP hydrolysis activity"/>
    <property type="evidence" value="ECO:0007669"/>
    <property type="project" value="InterPro"/>
</dbReference>
<dbReference type="InterPro" id="IPR011704">
    <property type="entry name" value="ATPase_dyneun-rel_AAA"/>
</dbReference>
<dbReference type="SMART" id="SM00382">
    <property type="entry name" value="AAA"/>
    <property type="match status" value="1"/>
</dbReference>
<dbReference type="SUPFAM" id="SSF52540">
    <property type="entry name" value="P-loop containing nucleoside triphosphate hydrolases"/>
    <property type="match status" value="2"/>
</dbReference>
<evidence type="ECO:0000313" key="3">
    <source>
        <dbReference type="Proteomes" id="UP000054015"/>
    </source>
</evidence>
<evidence type="ECO:0000313" key="2">
    <source>
        <dbReference type="EMBL" id="KUK07733.1"/>
    </source>
</evidence>
<sequence length="778" mass="91927">MEIRDKEKLVKLLEHWRDSVLKTPKSEHYDLSNESWWYEHLKEINNLISELEKTKDEKEIREILKKLFRHRGEKLIFASQAGIIPSFIENCAEEHLLMLKDIILDVKRSDEFKRKWIDEFYSELEKWNPDGVQKFRGLKGILSNIFGELFGKLHIQEYPIMNSCSRRFLEKLFEFDKYDYNGFYQAFEKLKEIYLKEVGRLNEYIPTNIEIDMMFNYFDKDEEGKRVFNEILKGALKMSKYEQKSKTEPSQNYWIEIGGPPSKDFIGKFLWAPKAPQWKLFEEIQKDDVVYHYVTLKGPKEYREKFVGKSKVKERAREIGKDELVRVMRNIDESWEEFFEGWENYDTFYLVELYDYREFKKPVSKDEVGFNPPQKYFIRAQPEIVEKIERLTSAQKEPKIDEKTREEIDSLLTSKKQIILYGPPGTGKTWLARKFIESETGDDREYYEFVTFHPSYSYEEFVEGLKPVPAENGVKFFVEDGIFKRMAIKAMCGILKNQKDYPEISKIADNLLEKLKEIERGITENSILEECNKLKKELWTNLISLDEEILKSLFKGSDQAPKFYLIIDEINRGDISKIFGELITLLEADKRLGGENQIIVTLPYSKEPFAVPPNLYIIGTMNTADRSIALIDIALRRRFGFIELMPDYGILERVLLESNILEDEEVKEIRKLAINALKALNERIKREYDRDHQIGHSYLFKLKEAVDKNSTLTTLKFIWYHEILPLLQEYFYDSPDKLEKVLNGRFVEVGDSYFEFKEVEGNDFLAELKGVAESGEQA</sequence>
<dbReference type="Pfam" id="PF07728">
    <property type="entry name" value="AAA_5"/>
    <property type="match status" value="1"/>
</dbReference>
<name>A0A117KV71_ARCFL</name>
<evidence type="ECO:0000259" key="1">
    <source>
        <dbReference type="SMART" id="SM00382"/>
    </source>
</evidence>
<accession>A0A117KV71</accession>
<dbReference type="InterPro" id="IPR003593">
    <property type="entry name" value="AAA+_ATPase"/>
</dbReference>
<dbReference type="EMBL" id="LGEX01000001">
    <property type="protein sequence ID" value="KUK07733.1"/>
    <property type="molecule type" value="Genomic_DNA"/>
</dbReference>